<proteinExistence type="predicted"/>
<evidence type="ECO:0000313" key="2">
    <source>
        <dbReference type="EMBL" id="GII48677.1"/>
    </source>
</evidence>
<evidence type="ECO:0000259" key="1">
    <source>
        <dbReference type="Pfam" id="PF13460"/>
    </source>
</evidence>
<dbReference type="InterPro" id="IPR036291">
    <property type="entry name" value="NAD(P)-bd_dom_sf"/>
</dbReference>
<reference evidence="2" key="1">
    <citation type="submission" date="2021-01" db="EMBL/GenBank/DDBJ databases">
        <title>Whole genome shotgun sequence of Planotetraspora silvatica NBRC 100141.</title>
        <authorList>
            <person name="Komaki H."/>
            <person name="Tamura T."/>
        </authorList>
    </citation>
    <scope>NUCLEOTIDE SEQUENCE</scope>
    <source>
        <strain evidence="2">NBRC 100141</strain>
    </source>
</reference>
<dbReference type="Proteomes" id="UP000644610">
    <property type="component" value="Unassembled WGS sequence"/>
</dbReference>
<feature type="domain" description="NAD(P)-binding" evidence="1">
    <location>
        <begin position="2"/>
        <end position="177"/>
    </location>
</feature>
<dbReference type="SUPFAM" id="SSF51735">
    <property type="entry name" value="NAD(P)-binding Rossmann-fold domains"/>
    <property type="match status" value="1"/>
</dbReference>
<protein>
    <submittedName>
        <fullName evidence="2">NmrA family transcriptional regulator</fullName>
    </submittedName>
</protein>
<accession>A0A8J3UP68</accession>
<dbReference type="Gene3D" id="3.40.50.720">
    <property type="entry name" value="NAD(P)-binding Rossmann-like Domain"/>
    <property type="match status" value="1"/>
</dbReference>
<keyword evidence="3" id="KW-1185">Reference proteome</keyword>
<organism evidence="2 3">
    <name type="scientific">Planotetraspora silvatica</name>
    <dbReference type="NCBI Taxonomy" id="234614"/>
    <lineage>
        <taxon>Bacteria</taxon>
        <taxon>Bacillati</taxon>
        <taxon>Actinomycetota</taxon>
        <taxon>Actinomycetes</taxon>
        <taxon>Streptosporangiales</taxon>
        <taxon>Streptosporangiaceae</taxon>
        <taxon>Planotetraspora</taxon>
    </lineage>
</organism>
<comment type="caution">
    <text evidence="2">The sequence shown here is derived from an EMBL/GenBank/DDBJ whole genome shotgun (WGS) entry which is preliminary data.</text>
</comment>
<sequence length="277" mass="29497">MGATGNVGRPLVQALAEAGEQVTAVSRGVSDAGVPEGVRHAQADMTDPESLRPVFDGADALFLHDGGGSAHPFSPQDILDVAKAGGVGRVVWLSSQGVVTRTQSSSHGDVGRSREDAVRQSGMDWTILRPGGFHSNAYAWAGSIRTGRTVAAPFGDVGLPTVDPADIAGVAATTLREDGHTGRFYELTGPDLGTPRQRAEAIGDALGEPIRFIEQTREEARAQMLQFMPELVVETTLDILGEPTLAEQRISPDVERVLGRTPRTFADWVQRHIAAFR</sequence>
<dbReference type="PANTHER" id="PTHR43162:SF1">
    <property type="entry name" value="PRESTALK A DIFFERENTIATION PROTEIN A"/>
    <property type="match status" value="1"/>
</dbReference>
<dbReference type="InterPro" id="IPR016040">
    <property type="entry name" value="NAD(P)-bd_dom"/>
</dbReference>
<dbReference type="Pfam" id="PF13460">
    <property type="entry name" value="NAD_binding_10"/>
    <property type="match status" value="1"/>
</dbReference>
<evidence type="ECO:0000313" key="3">
    <source>
        <dbReference type="Proteomes" id="UP000644610"/>
    </source>
</evidence>
<dbReference type="InterPro" id="IPR051604">
    <property type="entry name" value="Ergot_Alk_Oxidoreductase"/>
</dbReference>
<dbReference type="EMBL" id="BOOQ01000032">
    <property type="protein sequence ID" value="GII48677.1"/>
    <property type="molecule type" value="Genomic_DNA"/>
</dbReference>
<dbReference type="PANTHER" id="PTHR43162">
    <property type="match status" value="1"/>
</dbReference>
<dbReference type="AlphaFoldDB" id="A0A8J3UP68"/>
<name>A0A8J3UP68_9ACTN</name>
<gene>
    <name evidence="2" type="ORF">Psi02_51010</name>
</gene>